<evidence type="ECO:0000313" key="2">
    <source>
        <dbReference type="EMBL" id="TBU88499.1"/>
    </source>
</evidence>
<gene>
    <name evidence="3" type="ORF">DNK34_01780</name>
    <name evidence="2" type="ORF">DNK44_18575</name>
</gene>
<feature type="domain" description="YjiS-like" evidence="1">
    <location>
        <begin position="28"/>
        <end position="61"/>
    </location>
</feature>
<evidence type="ECO:0000313" key="5">
    <source>
        <dbReference type="Proteomes" id="UP000293172"/>
    </source>
</evidence>
<dbReference type="Proteomes" id="UP000293172">
    <property type="component" value="Unassembled WGS sequence"/>
</dbReference>
<accession>A0A4Q9QWC2</accession>
<evidence type="ECO:0000313" key="3">
    <source>
        <dbReference type="EMBL" id="TBV09294.1"/>
    </source>
</evidence>
<dbReference type="Proteomes" id="UP000291334">
    <property type="component" value="Unassembled WGS sequence"/>
</dbReference>
<keyword evidence="4" id="KW-1185">Reference proteome</keyword>
<dbReference type="EMBL" id="QJUL01000030">
    <property type="protein sequence ID" value="TBU88499.1"/>
    <property type="molecule type" value="Genomic_DNA"/>
</dbReference>
<dbReference type="Pfam" id="PF06568">
    <property type="entry name" value="YjiS-like"/>
    <property type="match status" value="1"/>
</dbReference>
<dbReference type="AlphaFoldDB" id="A0A4Q9QWC2"/>
<dbReference type="InterPro" id="IPR009506">
    <property type="entry name" value="YjiS-like"/>
</dbReference>
<sequence length="77" mass="8869">MKTQKGYLPAQAHSGHGAALLAWLGRAIRQLQRWQKLARQRRHLATLSDAALKDMGLSRVDVFQESERPFWDDPCRK</sequence>
<dbReference type="EMBL" id="QJUM01000002">
    <property type="protein sequence ID" value="TBV09294.1"/>
    <property type="molecule type" value="Genomic_DNA"/>
</dbReference>
<dbReference type="RefSeq" id="WP_131174443.1">
    <property type="nucleotide sequence ID" value="NZ_QJUL01000030.1"/>
</dbReference>
<name>A0A4Q9QWC2_9GAMM</name>
<protein>
    <recommendedName>
        <fullName evidence="1">YjiS-like domain-containing protein</fullName>
    </recommendedName>
</protein>
<evidence type="ECO:0000259" key="1">
    <source>
        <dbReference type="Pfam" id="PF06568"/>
    </source>
</evidence>
<dbReference type="OrthoDB" id="7306802at2"/>
<comment type="caution">
    <text evidence="2">The sequence shown here is derived from an EMBL/GenBank/DDBJ whole genome shotgun (WGS) entry which is preliminary data.</text>
</comment>
<evidence type="ECO:0000313" key="4">
    <source>
        <dbReference type="Proteomes" id="UP000291334"/>
    </source>
</evidence>
<organism evidence="2 5">
    <name type="scientific">Phytopseudomonas dryadis</name>
    <dbReference type="NCBI Taxonomy" id="2487520"/>
    <lineage>
        <taxon>Bacteria</taxon>
        <taxon>Pseudomonadati</taxon>
        <taxon>Pseudomonadota</taxon>
        <taxon>Gammaproteobacteria</taxon>
        <taxon>Pseudomonadales</taxon>
        <taxon>Pseudomonadaceae</taxon>
        <taxon>Phytopseudomonas</taxon>
    </lineage>
</organism>
<reference evidence="4 5" key="1">
    <citation type="submission" date="2018-06" db="EMBL/GenBank/DDBJ databases">
        <title>Three novel Pseudomonas species isolated from symptomatic oak.</title>
        <authorList>
            <person name="Bueno-Gonzalez V."/>
            <person name="Brady C."/>
        </authorList>
    </citation>
    <scope>NUCLEOTIDE SEQUENCE [LARGE SCALE GENOMIC DNA]</scope>
    <source>
        <strain evidence="3 4">P26B</strain>
        <strain evidence="2 5">P6B</strain>
    </source>
</reference>
<proteinExistence type="predicted"/>